<dbReference type="AlphaFoldDB" id="A0AAU9WSI9"/>
<organism evidence="2 3">
    <name type="scientific">Pocillopora meandrina</name>
    <dbReference type="NCBI Taxonomy" id="46732"/>
    <lineage>
        <taxon>Eukaryota</taxon>
        <taxon>Metazoa</taxon>
        <taxon>Cnidaria</taxon>
        <taxon>Anthozoa</taxon>
        <taxon>Hexacorallia</taxon>
        <taxon>Scleractinia</taxon>
        <taxon>Astrocoeniina</taxon>
        <taxon>Pocilloporidae</taxon>
        <taxon>Pocillopora</taxon>
    </lineage>
</organism>
<proteinExistence type="predicted"/>
<accession>A0AAU9WSI9</accession>
<name>A0AAU9WSI9_9CNID</name>
<dbReference type="Proteomes" id="UP001159428">
    <property type="component" value="Unassembled WGS sequence"/>
</dbReference>
<keyword evidence="3" id="KW-1185">Reference proteome</keyword>
<comment type="caution">
    <text evidence="2">The sequence shown here is derived from an EMBL/GenBank/DDBJ whole genome shotgun (WGS) entry which is preliminary data.</text>
</comment>
<evidence type="ECO:0000313" key="2">
    <source>
        <dbReference type="EMBL" id="CAH3124012.1"/>
    </source>
</evidence>
<evidence type="ECO:0000256" key="1">
    <source>
        <dbReference type="SAM" id="MobiDB-lite"/>
    </source>
</evidence>
<feature type="compositionally biased region" description="Acidic residues" evidence="1">
    <location>
        <begin position="47"/>
        <end position="56"/>
    </location>
</feature>
<sequence>MRKAREADGARKFIRSEWLTKNQVQSYFSRLSATKRRRAAKDQERDANDEDDEESLIEEESAYLQHRVRTKEVADVISEIGLTHPILFDGHNICDHVNDDTLRKFKITTLREMCAFFEIAFKGHLT</sequence>
<feature type="region of interest" description="Disordered" evidence="1">
    <location>
        <begin position="36"/>
        <end position="56"/>
    </location>
</feature>
<evidence type="ECO:0000313" key="3">
    <source>
        <dbReference type="Proteomes" id="UP001159428"/>
    </source>
</evidence>
<gene>
    <name evidence="2" type="ORF">PMEA_00011676</name>
</gene>
<dbReference type="EMBL" id="CALNXJ010000020">
    <property type="protein sequence ID" value="CAH3124012.1"/>
    <property type="molecule type" value="Genomic_DNA"/>
</dbReference>
<protein>
    <submittedName>
        <fullName evidence="2">Uncharacterized protein</fullName>
    </submittedName>
</protein>
<reference evidence="2 3" key="1">
    <citation type="submission" date="2022-05" db="EMBL/GenBank/DDBJ databases">
        <authorList>
            <consortium name="Genoscope - CEA"/>
            <person name="William W."/>
        </authorList>
    </citation>
    <scope>NUCLEOTIDE SEQUENCE [LARGE SCALE GENOMIC DNA]</scope>
</reference>